<dbReference type="RefSeq" id="WP_170171039.1">
    <property type="nucleotide sequence ID" value="NZ_JABEOU010000064.1"/>
</dbReference>
<evidence type="ECO:0000313" key="1">
    <source>
        <dbReference type="EMBL" id="NNG59805.1"/>
    </source>
</evidence>
<dbReference type="Proteomes" id="UP000550136">
    <property type="component" value="Unassembled WGS sequence"/>
</dbReference>
<gene>
    <name evidence="1" type="ORF">HKX06_20905</name>
</gene>
<sequence>MTTTPIRNLVLMLNAAAQRQDAIEAAEKRDDLSREEWAPASRVWSRQQEALSSAIIAEPPQTFDDVLAVLTELAGRHDLITGQGEDATARELRDLGEMTAVAVKNCAVRLATLFRPDDEPTEAQHQALVWVSKQVEQWLPQAEGR</sequence>
<accession>A0A7Y2KUH9</accession>
<organism evidence="1 2">
    <name type="scientific">Sphingomonas paucimobilis</name>
    <name type="common">Pseudomonas paucimobilis</name>
    <dbReference type="NCBI Taxonomy" id="13689"/>
    <lineage>
        <taxon>Bacteria</taxon>
        <taxon>Pseudomonadati</taxon>
        <taxon>Pseudomonadota</taxon>
        <taxon>Alphaproteobacteria</taxon>
        <taxon>Sphingomonadales</taxon>
        <taxon>Sphingomonadaceae</taxon>
        <taxon>Sphingomonas</taxon>
    </lineage>
</organism>
<protein>
    <submittedName>
        <fullName evidence="1">Uncharacterized protein</fullName>
    </submittedName>
</protein>
<name>A0A7Y2KUH9_SPHPI</name>
<reference evidence="1 2" key="1">
    <citation type="submission" date="2020-05" db="EMBL/GenBank/DDBJ databases">
        <title>Draft Genome Sequences of Sphingomonas sp. Isolated from the International Space Station.</title>
        <authorList>
            <person name="Bijlani S."/>
            <person name="Singh N.K."/>
            <person name="Mason C.E."/>
            <person name="Wang C.C."/>
            <person name="Venkateswaran K."/>
        </authorList>
    </citation>
    <scope>NUCLEOTIDE SEQUENCE [LARGE SCALE GENOMIC DNA]</scope>
    <source>
        <strain evidence="1 2">FKI-L5-BR-P1</strain>
    </source>
</reference>
<evidence type="ECO:0000313" key="2">
    <source>
        <dbReference type="Proteomes" id="UP000550136"/>
    </source>
</evidence>
<proteinExistence type="predicted"/>
<dbReference type="AlphaFoldDB" id="A0A7Y2KUH9"/>
<dbReference type="EMBL" id="JABEOU010000064">
    <property type="protein sequence ID" value="NNG59805.1"/>
    <property type="molecule type" value="Genomic_DNA"/>
</dbReference>
<comment type="caution">
    <text evidence="1">The sequence shown here is derived from an EMBL/GenBank/DDBJ whole genome shotgun (WGS) entry which is preliminary data.</text>
</comment>